<name>H5XDM1_9PSEU</name>
<feature type="region of interest" description="Disordered" evidence="1">
    <location>
        <begin position="1"/>
        <end position="20"/>
    </location>
</feature>
<evidence type="ECO:0000256" key="1">
    <source>
        <dbReference type="SAM" id="MobiDB-lite"/>
    </source>
</evidence>
<protein>
    <submittedName>
        <fullName evidence="2">Uncharacterized protein</fullName>
    </submittedName>
</protein>
<dbReference type="Proteomes" id="UP000002791">
    <property type="component" value="Chromosome"/>
</dbReference>
<accession>H5XDM1</accession>
<dbReference type="STRING" id="882082.SaccyDRAFT_2471"/>
<evidence type="ECO:0000313" key="2">
    <source>
        <dbReference type="EMBL" id="EHR61342.1"/>
    </source>
</evidence>
<keyword evidence="3" id="KW-1185">Reference proteome</keyword>
<dbReference type="HOGENOM" id="CLU_3084456_0_0_11"/>
<sequence length="52" mass="5646">MMNVLWGADGPAEAGETCSGSPEGTLLRFFHTASKHDTVHMRNTLSWKANGQ</sequence>
<dbReference type="EMBL" id="CM001440">
    <property type="protein sequence ID" value="EHR61342.1"/>
    <property type="molecule type" value="Genomic_DNA"/>
</dbReference>
<proteinExistence type="predicted"/>
<reference evidence="2 3" key="1">
    <citation type="submission" date="2011-11" db="EMBL/GenBank/DDBJ databases">
        <title>The Noncontiguous Finished sequence of Saccharomonospora cyanea NA-134.</title>
        <authorList>
            <consortium name="US DOE Joint Genome Institute"/>
            <person name="Lucas S."/>
            <person name="Han J."/>
            <person name="Lapidus A."/>
            <person name="Cheng J.-F."/>
            <person name="Goodwin L."/>
            <person name="Pitluck S."/>
            <person name="Peters L."/>
            <person name="Ovchinnikova G."/>
            <person name="Lu M."/>
            <person name="Detter J.C."/>
            <person name="Han C."/>
            <person name="Tapia R."/>
            <person name="Land M."/>
            <person name="Hauser L."/>
            <person name="Kyrpides N."/>
            <person name="Ivanova N."/>
            <person name="Pagani I."/>
            <person name="Brambilla E.-M."/>
            <person name="Klenk H.-P."/>
            <person name="Woyke T."/>
        </authorList>
    </citation>
    <scope>NUCLEOTIDE SEQUENCE [LARGE SCALE GENOMIC DNA]</scope>
    <source>
        <strain evidence="2 3">NA-134</strain>
    </source>
</reference>
<organism evidence="2 3">
    <name type="scientific">Saccharomonospora cyanea NA-134</name>
    <dbReference type="NCBI Taxonomy" id="882082"/>
    <lineage>
        <taxon>Bacteria</taxon>
        <taxon>Bacillati</taxon>
        <taxon>Actinomycetota</taxon>
        <taxon>Actinomycetes</taxon>
        <taxon>Pseudonocardiales</taxon>
        <taxon>Pseudonocardiaceae</taxon>
        <taxon>Saccharomonospora</taxon>
    </lineage>
</organism>
<dbReference type="AlphaFoldDB" id="H5XDM1"/>
<gene>
    <name evidence="2" type="ORF">SaccyDRAFT_2471</name>
</gene>
<evidence type="ECO:0000313" key="3">
    <source>
        <dbReference type="Proteomes" id="UP000002791"/>
    </source>
</evidence>